<evidence type="ECO:0000313" key="2">
    <source>
        <dbReference type="Proteomes" id="UP000032142"/>
    </source>
</evidence>
<keyword evidence="2" id="KW-1185">Reference proteome</keyword>
<dbReference type="EMBL" id="KN426619">
    <property type="protein sequence ID" value="KHG23868.1"/>
    <property type="molecule type" value="Genomic_DNA"/>
</dbReference>
<accession>A0A0B0PAT2</accession>
<reference evidence="2" key="1">
    <citation type="submission" date="2014-09" db="EMBL/GenBank/DDBJ databases">
        <authorList>
            <person name="Mudge J."/>
            <person name="Ramaraj T."/>
            <person name="Lindquist I.E."/>
            <person name="Bharti A.K."/>
            <person name="Sundararajan A."/>
            <person name="Cameron C.T."/>
            <person name="Woodward J.E."/>
            <person name="May G.D."/>
            <person name="Brubaker C."/>
            <person name="Broadhvest J."/>
            <person name="Wilkins T.A."/>
        </authorList>
    </citation>
    <scope>NUCLEOTIDE SEQUENCE</scope>
    <source>
        <strain evidence="2">cv. AKA8401</strain>
    </source>
</reference>
<proteinExistence type="predicted"/>
<gene>
    <name evidence="1" type="ORF">F383_28729</name>
</gene>
<protein>
    <submittedName>
        <fullName evidence="1">Uncharacterized protein</fullName>
    </submittedName>
</protein>
<sequence>MGHLGARFRCIRWYSKCSTGKLLSNLTKNPRGKSMRRISIWLCYEIVQVYLASSGWRSSKILSHYQAIIWGIS</sequence>
<evidence type="ECO:0000313" key="1">
    <source>
        <dbReference type="EMBL" id="KHG23868.1"/>
    </source>
</evidence>
<name>A0A0B0PAT2_GOSAR</name>
<organism evidence="1 2">
    <name type="scientific">Gossypium arboreum</name>
    <name type="common">Tree cotton</name>
    <name type="synonym">Gossypium nanking</name>
    <dbReference type="NCBI Taxonomy" id="29729"/>
    <lineage>
        <taxon>Eukaryota</taxon>
        <taxon>Viridiplantae</taxon>
        <taxon>Streptophyta</taxon>
        <taxon>Embryophyta</taxon>
        <taxon>Tracheophyta</taxon>
        <taxon>Spermatophyta</taxon>
        <taxon>Magnoliopsida</taxon>
        <taxon>eudicotyledons</taxon>
        <taxon>Gunneridae</taxon>
        <taxon>Pentapetalae</taxon>
        <taxon>rosids</taxon>
        <taxon>malvids</taxon>
        <taxon>Malvales</taxon>
        <taxon>Malvaceae</taxon>
        <taxon>Malvoideae</taxon>
        <taxon>Gossypium</taxon>
    </lineage>
</organism>
<dbReference type="AlphaFoldDB" id="A0A0B0PAT2"/>
<dbReference type="Proteomes" id="UP000032142">
    <property type="component" value="Unassembled WGS sequence"/>
</dbReference>